<evidence type="ECO:0000256" key="5">
    <source>
        <dbReference type="ARBA" id="ARBA00022670"/>
    </source>
</evidence>
<feature type="binding site" evidence="8">
    <location>
        <position position="267"/>
    </location>
    <ligand>
        <name>Mn(2+)</name>
        <dbReference type="ChEBI" id="CHEBI:29035"/>
        <label>1</label>
    </ligand>
</feature>
<feature type="binding site" evidence="8">
    <location>
        <position position="344"/>
    </location>
    <ligand>
        <name>Mn(2+)</name>
        <dbReference type="ChEBI" id="CHEBI:29035"/>
        <label>1</label>
    </ligand>
</feature>
<comment type="cofactor">
    <cofactor evidence="8">
        <name>Mn(2+)</name>
        <dbReference type="ChEBI" id="CHEBI:29035"/>
    </cofactor>
    <text evidence="8">Binds 2 manganese ions per subunit.</text>
</comment>
<evidence type="ECO:0000256" key="1">
    <source>
        <dbReference type="ARBA" id="ARBA00000135"/>
    </source>
</evidence>
<comment type="catalytic activity">
    <reaction evidence="1 8">
        <text>Release of an N-terminal amino acid, Xaa-|-Yaa-, in which Xaa is preferably Leu, but may be other amino acids including Pro although not Arg or Lys, and Yaa may be Pro. Amino acid amides and methyl esters are also readily hydrolyzed, but rates on arylamides are exceedingly low.</text>
        <dbReference type="EC" id="3.4.11.1"/>
    </reaction>
</comment>
<proteinExistence type="inferred from homology"/>
<dbReference type="Pfam" id="PF02789">
    <property type="entry name" value="Peptidase_M17_N"/>
    <property type="match status" value="1"/>
</dbReference>
<comment type="catalytic activity">
    <reaction evidence="2 8">
        <text>Release of an N-terminal amino acid, preferentially leucine, but not glutamic or aspartic acids.</text>
        <dbReference type="EC" id="3.4.11.10"/>
    </reaction>
</comment>
<dbReference type="NCBIfam" id="NF002073">
    <property type="entry name" value="PRK00913.1-2"/>
    <property type="match status" value="1"/>
</dbReference>
<feature type="binding site" evidence="8">
    <location>
        <position position="346"/>
    </location>
    <ligand>
        <name>Mn(2+)</name>
        <dbReference type="ChEBI" id="CHEBI:29035"/>
        <label>1</label>
    </ligand>
</feature>
<protein>
    <recommendedName>
        <fullName evidence="8">Probable cytosol aminopeptidase</fullName>
        <ecNumber evidence="8">3.4.11.1</ecNumber>
    </recommendedName>
    <alternativeName>
        <fullName evidence="8">Leucine aminopeptidase</fullName>
        <shortName evidence="8">LAP</shortName>
        <ecNumber evidence="8">3.4.11.10</ecNumber>
    </alternativeName>
    <alternativeName>
        <fullName evidence="8">Leucyl aminopeptidase</fullName>
    </alternativeName>
</protein>
<dbReference type="Gene3D" id="3.40.630.10">
    <property type="entry name" value="Zn peptidases"/>
    <property type="match status" value="1"/>
</dbReference>
<keyword evidence="6 8" id="KW-0378">Hydrolase</keyword>
<dbReference type="SUPFAM" id="SSF53187">
    <property type="entry name" value="Zn-dependent exopeptidases"/>
    <property type="match status" value="1"/>
</dbReference>
<evidence type="ECO:0000256" key="3">
    <source>
        <dbReference type="ARBA" id="ARBA00009528"/>
    </source>
</evidence>
<feature type="active site" evidence="8">
    <location>
        <position position="274"/>
    </location>
</feature>
<dbReference type="PANTHER" id="PTHR11963:SF23">
    <property type="entry name" value="CYTOSOL AMINOPEPTIDASE"/>
    <property type="match status" value="1"/>
</dbReference>
<dbReference type="Proteomes" id="UP001595528">
    <property type="component" value="Unassembled WGS sequence"/>
</dbReference>
<keyword evidence="5 8" id="KW-0645">Protease</keyword>
<feature type="binding site" evidence="8">
    <location>
        <position position="262"/>
    </location>
    <ligand>
        <name>Mn(2+)</name>
        <dbReference type="ChEBI" id="CHEBI:29035"/>
        <label>2</label>
    </ligand>
</feature>
<evidence type="ECO:0000256" key="8">
    <source>
        <dbReference type="HAMAP-Rule" id="MF_00181"/>
    </source>
</evidence>
<dbReference type="NCBIfam" id="NF002075">
    <property type="entry name" value="PRK00913.2-2"/>
    <property type="match status" value="1"/>
</dbReference>
<comment type="subcellular location">
    <subcellularLocation>
        <location evidence="8">Cytoplasm</location>
    </subcellularLocation>
</comment>
<dbReference type="GO" id="GO:0004177">
    <property type="term" value="F:aminopeptidase activity"/>
    <property type="evidence" value="ECO:0007669"/>
    <property type="project" value="UniProtKB-KW"/>
</dbReference>
<evidence type="ECO:0000259" key="9">
    <source>
        <dbReference type="PROSITE" id="PS00631"/>
    </source>
</evidence>
<dbReference type="InterPro" id="IPR008283">
    <property type="entry name" value="Peptidase_M17_N"/>
</dbReference>
<dbReference type="PANTHER" id="PTHR11963">
    <property type="entry name" value="LEUCINE AMINOPEPTIDASE-RELATED"/>
    <property type="match status" value="1"/>
</dbReference>
<dbReference type="InterPro" id="IPR023042">
    <property type="entry name" value="Peptidase_M17_leu_NH2_pept"/>
</dbReference>
<name>A0ABV7KTI5_9PROT</name>
<organism evidence="10 11">
    <name type="scientific">Marinibaculum pumilum</name>
    <dbReference type="NCBI Taxonomy" id="1766165"/>
    <lineage>
        <taxon>Bacteria</taxon>
        <taxon>Pseudomonadati</taxon>
        <taxon>Pseudomonadota</taxon>
        <taxon>Alphaproteobacteria</taxon>
        <taxon>Rhodospirillales</taxon>
        <taxon>Rhodospirillaceae</taxon>
        <taxon>Marinibaculum</taxon>
    </lineage>
</organism>
<dbReference type="NCBIfam" id="NF002077">
    <property type="entry name" value="PRK00913.2-4"/>
    <property type="match status" value="1"/>
</dbReference>
<keyword evidence="11" id="KW-1185">Reference proteome</keyword>
<accession>A0ABV7KTI5</accession>
<dbReference type="SUPFAM" id="SSF52949">
    <property type="entry name" value="Macro domain-like"/>
    <property type="match status" value="1"/>
</dbReference>
<dbReference type="EMBL" id="JBHRTR010000003">
    <property type="protein sequence ID" value="MFC3225653.1"/>
    <property type="molecule type" value="Genomic_DNA"/>
</dbReference>
<evidence type="ECO:0000256" key="4">
    <source>
        <dbReference type="ARBA" id="ARBA00022438"/>
    </source>
</evidence>
<dbReference type="CDD" id="cd00433">
    <property type="entry name" value="Peptidase_M17"/>
    <property type="match status" value="1"/>
</dbReference>
<keyword evidence="4 8" id="KW-0031">Aminopeptidase</keyword>
<dbReference type="HAMAP" id="MF_00181">
    <property type="entry name" value="Cytosol_peptidase_M17"/>
    <property type="match status" value="1"/>
</dbReference>
<dbReference type="EC" id="3.4.11.10" evidence="8"/>
<dbReference type="Pfam" id="PF00883">
    <property type="entry name" value="Peptidase_M17"/>
    <property type="match status" value="1"/>
</dbReference>
<dbReference type="NCBIfam" id="NF002074">
    <property type="entry name" value="PRK00913.1-4"/>
    <property type="match status" value="1"/>
</dbReference>
<dbReference type="Gene3D" id="3.40.220.10">
    <property type="entry name" value="Leucine Aminopeptidase, subunit E, domain 1"/>
    <property type="match status" value="1"/>
</dbReference>
<gene>
    <name evidence="8" type="primary">pepA</name>
    <name evidence="10" type="ORF">ACFOGJ_00320</name>
</gene>
<feature type="domain" description="Cytosol aminopeptidase" evidence="9">
    <location>
        <begin position="342"/>
        <end position="349"/>
    </location>
</feature>
<dbReference type="PROSITE" id="PS00631">
    <property type="entry name" value="CYTOSOL_AP"/>
    <property type="match status" value="1"/>
</dbReference>
<sequence>MKINFVEQSWPKGGAVAAAVAADGKLSAAAKEADAQTGGMVARAIKGSRFTGEAGQMLELMAPPKLGADRILLFGIGKADKAEPAVFERAGSDCVRRLLTSGVEELTVLVDAMDGLPFKAGEAAARLALGARLGGYRFDKYRTKQKDSEKPSLKAVKIGVAKPASARKVYGPLDKIADGVFLTRNLVSEPANTLYPETFAKECKKLSSLGIDVTVLDEAQMKKLGMGALLGVGQGATHKPQLVVMEWKGAKKSQKPVAFVGKGVCFDSGGLSLKPAQSMEDMKWDMGGAGVVTGLMAALAGRKAKTNAIGIVGLVENMPDGNAQRPGDVVTSMSGQTIEVLNTDAEGRLVLADALWYCQDKYKPQFMVDLATLTGAIIIALGSEHAGLFSNDDALSERLLAAGKTVGEPLWRLPLSDAYDKGLASPIADMQNIAGPGFGAGSITAAQFLQRFVNEVPWAHLDIAGVTWSKKDKPGAPRGATAFGVRLLDALVAAHYEG</sequence>
<evidence type="ECO:0000256" key="7">
    <source>
        <dbReference type="ARBA" id="ARBA00023211"/>
    </source>
</evidence>
<feature type="active site" evidence="8">
    <location>
        <position position="348"/>
    </location>
</feature>
<dbReference type="InterPro" id="IPR000819">
    <property type="entry name" value="Peptidase_M17_C"/>
</dbReference>
<keyword evidence="8" id="KW-0963">Cytoplasm</keyword>
<dbReference type="InterPro" id="IPR011356">
    <property type="entry name" value="Leucine_aapep/pepB"/>
</dbReference>
<feature type="binding site" evidence="8">
    <location>
        <position position="267"/>
    </location>
    <ligand>
        <name>Mn(2+)</name>
        <dbReference type="ChEBI" id="CHEBI:29035"/>
        <label>2</label>
    </ligand>
</feature>
<keyword evidence="7 8" id="KW-0464">Manganese</keyword>
<dbReference type="InterPro" id="IPR043472">
    <property type="entry name" value="Macro_dom-like"/>
</dbReference>
<reference evidence="11" key="1">
    <citation type="journal article" date="2019" name="Int. J. Syst. Evol. Microbiol.">
        <title>The Global Catalogue of Microorganisms (GCM) 10K type strain sequencing project: providing services to taxonomists for standard genome sequencing and annotation.</title>
        <authorList>
            <consortium name="The Broad Institute Genomics Platform"/>
            <consortium name="The Broad Institute Genome Sequencing Center for Infectious Disease"/>
            <person name="Wu L."/>
            <person name="Ma J."/>
        </authorList>
    </citation>
    <scope>NUCLEOTIDE SEQUENCE [LARGE SCALE GENOMIC DNA]</scope>
    <source>
        <strain evidence="11">KCTC 42964</strain>
    </source>
</reference>
<evidence type="ECO:0000313" key="10">
    <source>
        <dbReference type="EMBL" id="MFC3225653.1"/>
    </source>
</evidence>
<dbReference type="PRINTS" id="PR00481">
    <property type="entry name" value="LAMNOPPTDASE"/>
</dbReference>
<evidence type="ECO:0000256" key="6">
    <source>
        <dbReference type="ARBA" id="ARBA00022801"/>
    </source>
</evidence>
<keyword evidence="8" id="KW-0479">Metal-binding</keyword>
<comment type="similarity">
    <text evidence="3 8">Belongs to the peptidase M17 family.</text>
</comment>
<dbReference type="EC" id="3.4.11.1" evidence="8"/>
<evidence type="ECO:0000256" key="2">
    <source>
        <dbReference type="ARBA" id="ARBA00000967"/>
    </source>
</evidence>
<comment type="function">
    <text evidence="8">Presumably involved in the processing and regular turnover of intracellular proteins. Catalyzes the removal of unsubstituted N-terminal amino acids from various peptides.</text>
</comment>
<feature type="binding site" evidence="8">
    <location>
        <position position="285"/>
    </location>
    <ligand>
        <name>Mn(2+)</name>
        <dbReference type="ChEBI" id="CHEBI:29035"/>
        <label>2</label>
    </ligand>
</feature>
<comment type="caution">
    <text evidence="10">The sequence shown here is derived from an EMBL/GenBank/DDBJ whole genome shotgun (WGS) entry which is preliminary data.</text>
</comment>
<feature type="binding site" evidence="8">
    <location>
        <position position="346"/>
    </location>
    <ligand>
        <name>Mn(2+)</name>
        <dbReference type="ChEBI" id="CHEBI:29035"/>
        <label>2</label>
    </ligand>
</feature>
<evidence type="ECO:0000313" key="11">
    <source>
        <dbReference type="Proteomes" id="UP001595528"/>
    </source>
</evidence>
<dbReference type="RefSeq" id="WP_379897387.1">
    <property type="nucleotide sequence ID" value="NZ_JBHRTR010000003.1"/>
</dbReference>